<dbReference type="Proteomes" id="UP000256780">
    <property type="component" value="Chromosome CBM2587_b"/>
</dbReference>
<dbReference type="AlphaFoldDB" id="A0A375CC91"/>
<proteinExistence type="predicted"/>
<name>A0A375CC91_9BURK</name>
<comment type="caution">
    <text evidence="1">The sequence shown here is derived from an EMBL/GenBank/DDBJ whole genome shotgun (WGS) entry which is preliminary data.</text>
</comment>
<reference evidence="1" key="1">
    <citation type="submission" date="2018-01" db="EMBL/GenBank/DDBJ databases">
        <authorList>
            <person name="Clerissi C."/>
        </authorList>
    </citation>
    <scope>NUCLEOTIDE SEQUENCE</scope>
    <source>
        <strain evidence="1">Cupriavidus sp. LMG 19464</strain>
    </source>
</reference>
<evidence type="ECO:0000313" key="1">
    <source>
        <dbReference type="EMBL" id="SOY67626.1"/>
    </source>
</evidence>
<sequence length="35" mass="4160">MTFPLGRPTFRLNHNFSELLVPFFKRIPETSDMYG</sequence>
<accession>A0A375CC91</accession>
<gene>
    <name evidence="1" type="ORF">CBM2587_B90076</name>
</gene>
<dbReference type="EMBL" id="OFSQ01000038">
    <property type="protein sequence ID" value="SOY67626.1"/>
    <property type="molecule type" value="Genomic_DNA"/>
</dbReference>
<protein>
    <submittedName>
        <fullName evidence="1">Uncharacterized protein</fullName>
    </submittedName>
</protein>
<organism evidence="1">
    <name type="scientific">Cupriavidus taiwanensis</name>
    <dbReference type="NCBI Taxonomy" id="164546"/>
    <lineage>
        <taxon>Bacteria</taxon>
        <taxon>Pseudomonadati</taxon>
        <taxon>Pseudomonadota</taxon>
        <taxon>Betaproteobacteria</taxon>
        <taxon>Burkholderiales</taxon>
        <taxon>Burkholderiaceae</taxon>
        <taxon>Cupriavidus</taxon>
    </lineage>
</organism>